<evidence type="ECO:0000259" key="2">
    <source>
        <dbReference type="Pfam" id="PF00582"/>
    </source>
</evidence>
<dbReference type="Gene3D" id="3.40.50.620">
    <property type="entry name" value="HUPs"/>
    <property type="match status" value="1"/>
</dbReference>
<accession>A0A6J4SIY6</accession>
<evidence type="ECO:0000313" key="3">
    <source>
        <dbReference type="EMBL" id="CAA9494741.1"/>
    </source>
</evidence>
<proteinExistence type="inferred from homology"/>
<dbReference type="AlphaFoldDB" id="A0A6J4SIY6"/>
<evidence type="ECO:0000256" key="1">
    <source>
        <dbReference type="ARBA" id="ARBA00008791"/>
    </source>
</evidence>
<reference evidence="3" key="1">
    <citation type="submission" date="2020-02" db="EMBL/GenBank/DDBJ databases">
        <authorList>
            <person name="Meier V. D."/>
        </authorList>
    </citation>
    <scope>NUCLEOTIDE SEQUENCE</scope>
    <source>
        <strain evidence="3">AVDCRST_MAG05</strain>
    </source>
</reference>
<sequence>MFPKKILVAANASDEAYPALEAAVELANGTGSELHLVFVVSTAPELPYPKFIARERNEAFLEQKRLGGLRLLEHQARRVEELGGRVTESHYREGKSEREVVRLGREIGAGLILTGGRKRPWFVRLFGPGFSTRLFRKADRPVLVVGKGAAQNSTVPK</sequence>
<dbReference type="EMBL" id="CADCVM010000218">
    <property type="protein sequence ID" value="CAA9494741.1"/>
    <property type="molecule type" value="Genomic_DNA"/>
</dbReference>
<dbReference type="PANTHER" id="PTHR46268:SF6">
    <property type="entry name" value="UNIVERSAL STRESS PROTEIN UP12"/>
    <property type="match status" value="1"/>
</dbReference>
<feature type="domain" description="UspA" evidence="2">
    <location>
        <begin position="4"/>
        <end position="145"/>
    </location>
</feature>
<dbReference type="InterPro" id="IPR006016">
    <property type="entry name" value="UspA"/>
</dbReference>
<dbReference type="InterPro" id="IPR014729">
    <property type="entry name" value="Rossmann-like_a/b/a_fold"/>
</dbReference>
<name>A0A6J4SIY6_9ACTN</name>
<dbReference type="PANTHER" id="PTHR46268">
    <property type="entry name" value="STRESS RESPONSE PROTEIN NHAX"/>
    <property type="match status" value="1"/>
</dbReference>
<gene>
    <name evidence="3" type="ORF">AVDCRST_MAG05-2086</name>
</gene>
<comment type="similarity">
    <text evidence="1">Belongs to the universal stress protein A family.</text>
</comment>
<organism evidence="3">
    <name type="scientific">uncultured Rubrobacteraceae bacterium</name>
    <dbReference type="NCBI Taxonomy" id="349277"/>
    <lineage>
        <taxon>Bacteria</taxon>
        <taxon>Bacillati</taxon>
        <taxon>Actinomycetota</taxon>
        <taxon>Rubrobacteria</taxon>
        <taxon>Rubrobacterales</taxon>
        <taxon>Rubrobacteraceae</taxon>
        <taxon>environmental samples</taxon>
    </lineage>
</organism>
<dbReference type="CDD" id="cd00293">
    <property type="entry name" value="USP-like"/>
    <property type="match status" value="1"/>
</dbReference>
<dbReference type="Pfam" id="PF00582">
    <property type="entry name" value="Usp"/>
    <property type="match status" value="1"/>
</dbReference>
<protein>
    <recommendedName>
        <fullName evidence="2">UspA domain-containing protein</fullName>
    </recommendedName>
</protein>
<dbReference type="SUPFAM" id="SSF52402">
    <property type="entry name" value="Adenine nucleotide alpha hydrolases-like"/>
    <property type="match status" value="1"/>
</dbReference>